<evidence type="ECO:0000256" key="1">
    <source>
        <dbReference type="SAM" id="Phobius"/>
    </source>
</evidence>
<feature type="transmembrane region" description="Helical" evidence="1">
    <location>
        <begin position="6"/>
        <end position="26"/>
    </location>
</feature>
<proteinExistence type="predicted"/>
<dbReference type="RefSeq" id="WP_163494526.1">
    <property type="nucleotide sequence ID" value="NZ_CP048711.1"/>
</dbReference>
<reference evidence="2 3" key="1">
    <citation type="submission" date="2020-02" db="EMBL/GenBank/DDBJ databases">
        <title>Genome sequencing for Kineobactrum sp. M2.</title>
        <authorList>
            <person name="Park S.-J."/>
        </authorList>
    </citation>
    <scope>NUCLEOTIDE SEQUENCE [LARGE SCALE GENOMIC DNA]</scope>
    <source>
        <strain evidence="2 3">M2</strain>
    </source>
</reference>
<keyword evidence="3" id="KW-1185">Reference proteome</keyword>
<dbReference type="EMBL" id="CP048711">
    <property type="protein sequence ID" value="QIB65286.1"/>
    <property type="molecule type" value="Genomic_DNA"/>
</dbReference>
<name>A0A6C0TZU9_9GAMM</name>
<dbReference type="Proteomes" id="UP000477680">
    <property type="component" value="Chromosome"/>
</dbReference>
<accession>A0A6C0TZU9</accession>
<evidence type="ECO:0000313" key="3">
    <source>
        <dbReference type="Proteomes" id="UP000477680"/>
    </source>
</evidence>
<dbReference type="Pfam" id="PF06966">
    <property type="entry name" value="DUF1295"/>
    <property type="match status" value="1"/>
</dbReference>
<dbReference type="PANTHER" id="PTHR32251">
    <property type="entry name" value="3-OXO-5-ALPHA-STEROID 4-DEHYDROGENASE"/>
    <property type="match status" value="1"/>
</dbReference>
<keyword evidence="1" id="KW-1133">Transmembrane helix</keyword>
<protein>
    <submittedName>
        <fullName evidence="2">DUF1295 domain-containing protein</fullName>
    </submittedName>
</protein>
<dbReference type="PANTHER" id="PTHR32251:SF17">
    <property type="entry name" value="STEROID 5-ALPHA REDUCTASE C-TERMINAL DOMAIN-CONTAINING PROTEIN"/>
    <property type="match status" value="1"/>
</dbReference>
<organism evidence="2 3">
    <name type="scientific">Kineobactrum salinum</name>
    <dbReference type="NCBI Taxonomy" id="2708301"/>
    <lineage>
        <taxon>Bacteria</taxon>
        <taxon>Pseudomonadati</taxon>
        <taxon>Pseudomonadota</taxon>
        <taxon>Gammaproteobacteria</taxon>
        <taxon>Cellvibrionales</taxon>
        <taxon>Halieaceae</taxon>
        <taxon>Kineobactrum</taxon>
    </lineage>
</organism>
<gene>
    <name evidence="2" type="ORF">G3T16_07585</name>
</gene>
<feature type="transmembrane region" description="Helical" evidence="1">
    <location>
        <begin position="214"/>
        <end position="236"/>
    </location>
</feature>
<keyword evidence="1" id="KW-0472">Membrane</keyword>
<feature type="transmembrane region" description="Helical" evidence="1">
    <location>
        <begin position="61"/>
        <end position="82"/>
    </location>
</feature>
<dbReference type="PROSITE" id="PS50244">
    <property type="entry name" value="S5A_REDUCTASE"/>
    <property type="match status" value="1"/>
</dbReference>
<evidence type="ECO:0000313" key="2">
    <source>
        <dbReference type="EMBL" id="QIB65286.1"/>
    </source>
</evidence>
<dbReference type="InterPro" id="IPR010721">
    <property type="entry name" value="UstE-like"/>
</dbReference>
<feature type="transmembrane region" description="Helical" evidence="1">
    <location>
        <begin position="114"/>
        <end position="135"/>
    </location>
</feature>
<sequence>MYGEFLQLAMLNLGLIFCMMVAMWALSIALRDSSITDIFWGFGLVITAWFSWALGDGVPARQYLVLTLITLWGLRISLYIGWRNRGGEDPRYARLRQHVESSGGNYALHSLTHIYLQQGFFMWLVSLVLIFAVSADAPATLGPMAWTGSALWLLGMYFETVGDWQLSRFRADPANQGRVMDRGLWRYTRHPNYFGEACVWVGLFIIAMENPLAIVTVISPAVMLWVLMGPLGKGLLERRMGKKRPGFEEYKRRTSGFFPLPPRD</sequence>
<dbReference type="AlphaFoldDB" id="A0A6C0TZU9"/>
<dbReference type="GO" id="GO:0016020">
    <property type="term" value="C:membrane"/>
    <property type="evidence" value="ECO:0007669"/>
    <property type="project" value="TreeGrafter"/>
</dbReference>
<keyword evidence="1" id="KW-0812">Transmembrane</keyword>
<dbReference type="KEGG" id="kim:G3T16_07585"/>
<feature type="transmembrane region" description="Helical" evidence="1">
    <location>
        <begin position="38"/>
        <end position="55"/>
    </location>
</feature>
<dbReference type="Gene3D" id="1.20.120.1630">
    <property type="match status" value="1"/>
</dbReference>